<dbReference type="EMBL" id="CP003222">
    <property type="protein sequence ID" value="AEW85941.1"/>
    <property type="molecule type" value="Genomic_DNA"/>
</dbReference>
<keyword evidence="2" id="KW-1185">Reference proteome</keyword>
<organism evidence="1 2">
    <name type="scientific">Flavobacterium columnare (strain ATCC 49512 / CIP 103533 / TG 44/87)</name>
    <dbReference type="NCBI Taxonomy" id="1041826"/>
    <lineage>
        <taxon>Bacteria</taxon>
        <taxon>Pseudomonadati</taxon>
        <taxon>Bacteroidota</taxon>
        <taxon>Flavobacteriia</taxon>
        <taxon>Flavobacteriales</taxon>
        <taxon>Flavobacteriaceae</taxon>
        <taxon>Flavobacterium</taxon>
    </lineage>
</organism>
<name>G8XA83_FLACA</name>
<accession>G8XA83</accession>
<dbReference type="AlphaFoldDB" id="G8XA83"/>
<reference evidence="1 2" key="1">
    <citation type="journal article" date="2012" name="J. Bacteriol.">
        <title>Genome Sequence of the Fish Pathogen Flavobacterium columnare ATCC 49512.</title>
        <authorList>
            <person name="Tekedar H.C."/>
            <person name="Karsi A."/>
            <person name="Gillaspy A.F."/>
            <person name="Dyer D.W."/>
            <person name="Benton N.R."/>
            <person name="Zaitshik J."/>
            <person name="Vamenta S."/>
            <person name="Banes M.M."/>
            <person name="Gulsoy N."/>
            <person name="Aboko-Cole M."/>
            <person name="Waldbieser G.C."/>
            <person name="Lawrence M.L."/>
        </authorList>
    </citation>
    <scope>NUCLEOTIDE SEQUENCE [LARGE SCALE GENOMIC DNA]</scope>
    <source>
        <strain evidence="2">ATCC 49512 / CIP 103533 / TG 44/87</strain>
    </source>
</reference>
<dbReference type="Proteomes" id="UP000005638">
    <property type="component" value="Chromosome"/>
</dbReference>
<sequence>MNELIGLKNINSLKSLNDIKQELLIFDKLFIVGLQEWKEVIEEKKFKDSRSLIEQKGLISLNDFVIYQGYLVMYEETNKLGGWDKYYDKSKTEDLEFRNQNLDYLIQEGKILYDYKDLNPTNKFTETHKQISPIIESKLKESKTQTAYDFLEVCNLCHDLKTRIISTSYNESKYTAIPCDNSIYNIDNITNVKAEVYNLVLEDFPIVKTDNVSWEQIFNFKNDPEIYNSIWGLRNWITNISKSNKSISEIEEEYRYLKYKYEQAIKVHKLKTGNSIFQTTIQTSAELLENVAKLRFRKLTDLLFKFKENRISLMETELKSDGNQFSYLFKVKDNFK</sequence>
<dbReference type="STRING" id="1041826.FCOL_05580"/>
<dbReference type="RefSeq" id="WP_014165220.1">
    <property type="nucleotide sequence ID" value="NC_016510.2"/>
</dbReference>
<protein>
    <submittedName>
        <fullName evidence="1">Uncharacterized protein</fullName>
    </submittedName>
</protein>
<dbReference type="KEGG" id="fco:FCOL_05580"/>
<dbReference type="HOGENOM" id="CLU_825741_0_0_10"/>
<evidence type="ECO:0000313" key="1">
    <source>
        <dbReference type="EMBL" id="AEW85941.1"/>
    </source>
</evidence>
<gene>
    <name evidence="1" type="ordered locus">FCOL_05580</name>
</gene>
<proteinExistence type="predicted"/>
<evidence type="ECO:0000313" key="2">
    <source>
        <dbReference type="Proteomes" id="UP000005638"/>
    </source>
</evidence>